<evidence type="ECO:0000313" key="2">
    <source>
        <dbReference type="Proteomes" id="UP001627154"/>
    </source>
</evidence>
<gene>
    <name evidence="1" type="ORF">TKK_017070</name>
</gene>
<dbReference type="Proteomes" id="UP001627154">
    <property type="component" value="Unassembled WGS sequence"/>
</dbReference>
<dbReference type="AlphaFoldDB" id="A0ABD2W4D0"/>
<reference evidence="1 2" key="1">
    <citation type="journal article" date="2024" name="bioRxiv">
        <title>A reference genome for Trichogramma kaykai: A tiny desert-dwelling parasitoid wasp with competing sex-ratio distorters.</title>
        <authorList>
            <person name="Culotta J."/>
            <person name="Lindsey A.R."/>
        </authorList>
    </citation>
    <scope>NUCLEOTIDE SEQUENCE [LARGE SCALE GENOMIC DNA]</scope>
    <source>
        <strain evidence="1 2">KSX58</strain>
    </source>
</reference>
<evidence type="ECO:0000313" key="1">
    <source>
        <dbReference type="EMBL" id="KAL3387997.1"/>
    </source>
</evidence>
<name>A0ABD2W4D0_9HYME</name>
<keyword evidence="2" id="KW-1185">Reference proteome</keyword>
<accession>A0ABD2W4D0</accession>
<proteinExistence type="predicted"/>
<sequence>MNVEALEATTLMLTVMAGSFALNNVTLSIPIFDVKNIPLRDFIQDVRNGAAQITENQTPNFIKAVLAKLKGPARDSIFNKTFETVD</sequence>
<protein>
    <submittedName>
        <fullName evidence="1">Uncharacterized protein</fullName>
    </submittedName>
</protein>
<comment type="caution">
    <text evidence="1">The sequence shown here is derived from an EMBL/GenBank/DDBJ whole genome shotgun (WGS) entry which is preliminary data.</text>
</comment>
<organism evidence="1 2">
    <name type="scientific">Trichogramma kaykai</name>
    <dbReference type="NCBI Taxonomy" id="54128"/>
    <lineage>
        <taxon>Eukaryota</taxon>
        <taxon>Metazoa</taxon>
        <taxon>Ecdysozoa</taxon>
        <taxon>Arthropoda</taxon>
        <taxon>Hexapoda</taxon>
        <taxon>Insecta</taxon>
        <taxon>Pterygota</taxon>
        <taxon>Neoptera</taxon>
        <taxon>Endopterygota</taxon>
        <taxon>Hymenoptera</taxon>
        <taxon>Apocrita</taxon>
        <taxon>Proctotrupomorpha</taxon>
        <taxon>Chalcidoidea</taxon>
        <taxon>Trichogrammatidae</taxon>
        <taxon>Trichogramma</taxon>
    </lineage>
</organism>
<dbReference type="EMBL" id="JBJJXI010000136">
    <property type="protein sequence ID" value="KAL3387997.1"/>
    <property type="molecule type" value="Genomic_DNA"/>
</dbReference>